<feature type="region of interest" description="Disordered" evidence="1">
    <location>
        <begin position="1"/>
        <end position="59"/>
    </location>
</feature>
<reference evidence="2" key="1">
    <citation type="submission" date="2014-05" db="EMBL/GenBank/DDBJ databases">
        <authorList>
            <person name="Chronopoulou M."/>
        </authorList>
    </citation>
    <scope>NUCLEOTIDE SEQUENCE</scope>
    <source>
        <tissue evidence="2">Whole organism</tissue>
    </source>
</reference>
<feature type="compositionally biased region" description="Low complexity" evidence="1">
    <location>
        <begin position="13"/>
        <end position="45"/>
    </location>
</feature>
<dbReference type="AlphaFoldDB" id="A0A0K2VL02"/>
<organism evidence="2">
    <name type="scientific">Lepeophtheirus salmonis</name>
    <name type="common">Salmon louse</name>
    <name type="synonym">Caligus salmonis</name>
    <dbReference type="NCBI Taxonomy" id="72036"/>
    <lineage>
        <taxon>Eukaryota</taxon>
        <taxon>Metazoa</taxon>
        <taxon>Ecdysozoa</taxon>
        <taxon>Arthropoda</taxon>
        <taxon>Crustacea</taxon>
        <taxon>Multicrustacea</taxon>
        <taxon>Hexanauplia</taxon>
        <taxon>Copepoda</taxon>
        <taxon>Siphonostomatoida</taxon>
        <taxon>Caligidae</taxon>
        <taxon>Lepeophtheirus</taxon>
    </lineage>
</organism>
<evidence type="ECO:0000256" key="1">
    <source>
        <dbReference type="SAM" id="MobiDB-lite"/>
    </source>
</evidence>
<name>A0A0K2VL02_LEPSM</name>
<dbReference type="GO" id="GO:0016787">
    <property type="term" value="F:hydrolase activity"/>
    <property type="evidence" value="ECO:0007669"/>
    <property type="project" value="UniProtKB-KW"/>
</dbReference>
<protein>
    <submittedName>
        <fullName evidence="2">Ubiquitin carboxylterminal hydrolase 24like [Aplysia californica]</fullName>
    </submittedName>
</protein>
<proteinExistence type="predicted"/>
<feature type="compositionally biased region" description="Gly residues" evidence="1">
    <location>
        <begin position="1"/>
        <end position="12"/>
    </location>
</feature>
<evidence type="ECO:0000313" key="2">
    <source>
        <dbReference type="EMBL" id="CDW50995.1"/>
    </source>
</evidence>
<sequence>MVDFNGNGGASGGESSNISTSSYPVSTVLPSSSSTIVSSTSEPVSDIFSNEDSSTRTFRRTTSAQVTLEEANALMAHYGSTSNMEIEEEHMKTDEEC</sequence>
<keyword evidence="2" id="KW-0378">Hydrolase</keyword>
<dbReference type="EMBL" id="HACA01033634">
    <property type="protein sequence ID" value="CDW50995.1"/>
    <property type="molecule type" value="Transcribed_RNA"/>
</dbReference>
<accession>A0A0K2VL02</accession>
<dbReference type="OrthoDB" id="289038at2759"/>